<feature type="transmembrane region" description="Helical" evidence="1">
    <location>
        <begin position="21"/>
        <end position="39"/>
    </location>
</feature>
<dbReference type="EMBL" id="CP019964">
    <property type="protein sequence ID" value="ASI13822.1"/>
    <property type="molecule type" value="Genomic_DNA"/>
</dbReference>
<evidence type="ECO:0000256" key="1">
    <source>
        <dbReference type="SAM" id="Phobius"/>
    </source>
</evidence>
<dbReference type="AlphaFoldDB" id="A0A218NMZ0"/>
<dbReference type="Proteomes" id="UP000197679">
    <property type="component" value="Chromosome"/>
</dbReference>
<evidence type="ECO:0000313" key="3">
    <source>
        <dbReference type="Proteomes" id="UP000197679"/>
    </source>
</evidence>
<dbReference type="GeneID" id="33314067"/>
<reference evidence="2 3" key="1">
    <citation type="journal article" date="2017" name="Nat. Commun.">
        <title>'ARMAN' archaea depend on association with euryarchaeal host in culture and in situ.</title>
        <authorList>
            <person name="Golyshina O."/>
            <person name="Toshchakov S."/>
            <person name="Makarova K."/>
            <person name="Gavrilov S."/>
            <person name="Korzhenkov A."/>
            <person name="La Cono V."/>
            <person name="Arcadi E."/>
            <person name="Nechitaylo T."/>
            <person name="Ferrer M."/>
            <person name="Kublanov I."/>
            <person name="Wolf Y."/>
            <person name="Yakimov M."/>
            <person name="Golyshin P."/>
            <person name="Slesarev A."/>
            <person name="Kozyavkin S."/>
        </authorList>
    </citation>
    <scope>NUCLEOTIDE SEQUENCE [LARGE SCALE GENOMIC DNA]</scope>
    <source>
        <strain evidence="2 3">Mia14</strain>
    </source>
</reference>
<organism evidence="2 3">
    <name type="scientific">Candidatus Mancarchaeum acidiphilum</name>
    <dbReference type="NCBI Taxonomy" id="1920749"/>
    <lineage>
        <taxon>Archaea</taxon>
        <taxon>Candidatus Micrarchaeota</taxon>
        <taxon>Candidatus Mancarchaeum</taxon>
    </lineage>
</organism>
<keyword evidence="1" id="KW-0812">Transmembrane</keyword>
<keyword evidence="1" id="KW-0472">Membrane</keyword>
<gene>
    <name evidence="2" type="ORF">Mia14_0509</name>
</gene>
<keyword evidence="1" id="KW-1133">Transmembrane helix</keyword>
<keyword evidence="3" id="KW-1185">Reference proteome</keyword>
<accession>A0A218NMZ0</accession>
<proteinExistence type="predicted"/>
<evidence type="ECO:0000313" key="2">
    <source>
        <dbReference type="EMBL" id="ASI13822.1"/>
    </source>
</evidence>
<name>A0A218NMZ0_9ARCH</name>
<sequence length="74" mass="8382">MNRESIIMPEWRRNLLERLSIVLILFELVLSVIFILLGYSESSMYLRGVGVGLTIAWVTSSIAYMFGIKAANSK</sequence>
<dbReference type="RefSeq" id="WP_088820071.1">
    <property type="nucleotide sequence ID" value="NZ_CP019964.1"/>
</dbReference>
<dbReference type="KEGG" id="marh:Mia14_0509"/>
<feature type="transmembrane region" description="Helical" evidence="1">
    <location>
        <begin position="45"/>
        <end position="66"/>
    </location>
</feature>
<protein>
    <submittedName>
        <fullName evidence="2">Membrane protein</fullName>
    </submittedName>
</protein>
<dbReference type="OrthoDB" id="46178at2157"/>